<dbReference type="PANTHER" id="PTHR11731">
    <property type="entry name" value="PROTEASE FAMILY S9B,C DIPEPTIDYL-PEPTIDASE IV-RELATED"/>
    <property type="match status" value="1"/>
</dbReference>
<feature type="domain" description="Dipeptidylpeptidase IV N-terminal" evidence="3">
    <location>
        <begin position="97"/>
        <end position="435"/>
    </location>
</feature>
<dbReference type="GO" id="GO:0008239">
    <property type="term" value="F:dipeptidyl-peptidase activity"/>
    <property type="evidence" value="ECO:0007669"/>
    <property type="project" value="TreeGrafter"/>
</dbReference>
<gene>
    <name evidence="4" type="ORF">FO442_11945</name>
</gene>
<dbReference type="GO" id="GO:0008236">
    <property type="term" value="F:serine-type peptidase activity"/>
    <property type="evidence" value="ECO:0007669"/>
    <property type="project" value="InterPro"/>
</dbReference>
<dbReference type="Gene3D" id="3.40.50.1820">
    <property type="entry name" value="alpha/beta hydrolase"/>
    <property type="match status" value="1"/>
</dbReference>
<dbReference type="Pfam" id="PF00930">
    <property type="entry name" value="DPPIV_N"/>
    <property type="match status" value="1"/>
</dbReference>
<evidence type="ECO:0000259" key="3">
    <source>
        <dbReference type="Pfam" id="PF00930"/>
    </source>
</evidence>
<dbReference type="EMBL" id="VLPL01000005">
    <property type="protein sequence ID" value="TSJ42472.1"/>
    <property type="molecule type" value="Genomic_DNA"/>
</dbReference>
<proteinExistence type="predicted"/>
<evidence type="ECO:0000256" key="1">
    <source>
        <dbReference type="ARBA" id="ARBA00023180"/>
    </source>
</evidence>
<dbReference type="SUPFAM" id="SSF53474">
    <property type="entry name" value="alpha/beta-Hydrolases"/>
    <property type="match status" value="1"/>
</dbReference>
<accession>A0A556MRN4</accession>
<dbReference type="Gene3D" id="2.140.10.30">
    <property type="entry name" value="Dipeptidylpeptidase IV, N-terminal domain"/>
    <property type="match status" value="1"/>
</dbReference>
<dbReference type="FunFam" id="3.40.50.1820:FF:000003">
    <property type="entry name" value="Dipeptidyl peptidase 4"/>
    <property type="match status" value="1"/>
</dbReference>
<organism evidence="4 5">
    <name type="scientific">Fluviicola chungangensis</name>
    <dbReference type="NCBI Taxonomy" id="2597671"/>
    <lineage>
        <taxon>Bacteria</taxon>
        <taxon>Pseudomonadati</taxon>
        <taxon>Bacteroidota</taxon>
        <taxon>Flavobacteriia</taxon>
        <taxon>Flavobacteriales</taxon>
        <taxon>Crocinitomicaceae</taxon>
        <taxon>Fluviicola</taxon>
    </lineage>
</organism>
<dbReference type="Proteomes" id="UP000316008">
    <property type="component" value="Unassembled WGS sequence"/>
</dbReference>
<name>A0A556MRN4_9FLAO</name>
<dbReference type="SUPFAM" id="SSF82171">
    <property type="entry name" value="DPP6 N-terminal domain-like"/>
    <property type="match status" value="1"/>
</dbReference>
<evidence type="ECO:0000259" key="2">
    <source>
        <dbReference type="Pfam" id="PF00326"/>
    </source>
</evidence>
<dbReference type="OrthoDB" id="9812921at2"/>
<comment type="caution">
    <text evidence="4">The sequence shown here is derived from an EMBL/GenBank/DDBJ whole genome shotgun (WGS) entry which is preliminary data.</text>
</comment>
<dbReference type="RefSeq" id="WP_144333425.1">
    <property type="nucleotide sequence ID" value="NZ_VLPL01000005.1"/>
</dbReference>
<reference evidence="4 5" key="1">
    <citation type="submission" date="2019-07" db="EMBL/GenBank/DDBJ databases">
        <authorList>
            <person name="Huq M.A."/>
        </authorList>
    </citation>
    <scope>NUCLEOTIDE SEQUENCE [LARGE SCALE GENOMIC DNA]</scope>
    <source>
        <strain evidence="4 5">MAH-3</strain>
    </source>
</reference>
<dbReference type="InterPro" id="IPR002469">
    <property type="entry name" value="Peptidase_S9B_N"/>
</dbReference>
<dbReference type="Pfam" id="PF00326">
    <property type="entry name" value="Peptidase_S9"/>
    <property type="match status" value="1"/>
</dbReference>
<keyword evidence="5" id="KW-1185">Reference proteome</keyword>
<dbReference type="InterPro" id="IPR001375">
    <property type="entry name" value="Peptidase_S9_cat"/>
</dbReference>
<sequence>MRIKLFISFICIISFGYAQNLTVESIWKSGEFYPNRVEGFTALSDGQSFTKIVEESGQYFLKKYQFKDYKGAGMVLVNLSAIQFNGKALEFDDVKLSKSGKWLLIQSNTTPIYRHSYSTKYYIYNIQTKETHKVSNTEVPQTLGTFSPDETKLGYVAGNNLFVYDLVNHTNKQITFDGKQNSIINGTTDWVYEEEFAITQGFEWSPDSKYLAFMRFDETNVKQFQMAMYGHLYPDEYTFKYPKAGEDNSKVTFHIANSESGTVKAVNLGTYEYLPRFQWSPIKNEVFVSTLNRHQSAVKYHLVTDPENPTDRIFYEEQSDTYLDADNVILLKDGNSMLRTSEKDGYNHIYHLTFAGKLSPVTSGNWDVIDLYGIDEKKGIVFYSSSENGAINKTLYSINWKGTDKKMLSKSSGYHEAEFAPGFNYFIRSSSSANVVPSYTLCDRNGKELQVLEANTELQNKLNGMNLSQKEFIQIDGADGKLNAWIMKPANFDPNKKYPVYFNVYCGPGSNMVTNDYDGANYLYHQLLTRKGYIVFCVDTRGTQFRGAKFKKSTYLQLGKLETEDLIAVAKNLQKESYVDPGRIGIMGWSYGGFMTSLAMTKGADVFKMGIAVAPVTNWRYYDNIYTERFMRTPQENASGYDDNSPVNHADKLKGKFLLIHGSADDNVHYQNTMEFITALVKANKQFDLFIYPNKNHGIYGGNTRNHLFTMMLEYTEKNL</sequence>
<dbReference type="PANTHER" id="PTHR11731:SF193">
    <property type="entry name" value="DIPEPTIDYL PEPTIDASE 9"/>
    <property type="match status" value="1"/>
</dbReference>
<dbReference type="InterPro" id="IPR050278">
    <property type="entry name" value="Serine_Prot_S9B/DPPIV"/>
</dbReference>
<dbReference type="AlphaFoldDB" id="A0A556MRN4"/>
<feature type="domain" description="Peptidase S9 prolyl oligopeptidase catalytic" evidence="2">
    <location>
        <begin position="526"/>
        <end position="720"/>
    </location>
</feature>
<keyword evidence="1" id="KW-0325">Glycoprotein</keyword>
<protein>
    <submittedName>
        <fullName evidence="4">S9 family peptidase</fullName>
    </submittedName>
</protein>
<dbReference type="InterPro" id="IPR029058">
    <property type="entry name" value="AB_hydrolase_fold"/>
</dbReference>
<dbReference type="GO" id="GO:0006508">
    <property type="term" value="P:proteolysis"/>
    <property type="evidence" value="ECO:0007669"/>
    <property type="project" value="InterPro"/>
</dbReference>
<evidence type="ECO:0000313" key="4">
    <source>
        <dbReference type="EMBL" id="TSJ42472.1"/>
    </source>
</evidence>
<evidence type="ECO:0000313" key="5">
    <source>
        <dbReference type="Proteomes" id="UP000316008"/>
    </source>
</evidence>